<evidence type="ECO:0000256" key="4">
    <source>
        <dbReference type="RuleBase" id="RU004514"/>
    </source>
</evidence>
<gene>
    <name evidence="6" type="ORF">SAMEA4412665_01175</name>
</gene>
<evidence type="ECO:0000259" key="5">
    <source>
        <dbReference type="Pfam" id="PF01168"/>
    </source>
</evidence>
<dbReference type="Proteomes" id="UP000215332">
    <property type="component" value="Chromosome 1"/>
</dbReference>
<dbReference type="PIRSF" id="PIRSF004848">
    <property type="entry name" value="YBL036c_PLPDEIII"/>
    <property type="match status" value="1"/>
</dbReference>
<dbReference type="RefSeq" id="WP_023035471.1">
    <property type="nucleotide sequence ID" value="NZ_AP026710.1"/>
</dbReference>
<dbReference type="Gene3D" id="3.20.20.10">
    <property type="entry name" value="Alanine racemase"/>
    <property type="match status" value="1"/>
</dbReference>
<dbReference type="FunFam" id="3.20.20.10:FF:000018">
    <property type="entry name" value="Pyridoxal phosphate homeostasis protein"/>
    <property type="match status" value="1"/>
</dbReference>
<dbReference type="InterPro" id="IPR011078">
    <property type="entry name" value="PyrdxlP_homeostasis"/>
</dbReference>
<dbReference type="GO" id="GO:0030170">
    <property type="term" value="F:pyridoxal phosphate binding"/>
    <property type="evidence" value="ECO:0007669"/>
    <property type="project" value="UniProtKB-UniRule"/>
</dbReference>
<feature type="modified residue" description="N6-(pyridoxal phosphate)lysine" evidence="2 3">
    <location>
        <position position="35"/>
    </location>
</feature>
<organism evidence="6 7">
    <name type="scientific">Cutibacterium granulosum</name>
    <dbReference type="NCBI Taxonomy" id="33011"/>
    <lineage>
        <taxon>Bacteria</taxon>
        <taxon>Bacillati</taxon>
        <taxon>Actinomycetota</taxon>
        <taxon>Actinomycetes</taxon>
        <taxon>Propionibacteriales</taxon>
        <taxon>Propionibacteriaceae</taxon>
        <taxon>Cutibacterium</taxon>
    </lineage>
</organism>
<dbReference type="GeneID" id="85153722"/>
<proteinExistence type="inferred from homology"/>
<comment type="cofactor">
    <cofactor evidence="3">
        <name>pyridoxal 5'-phosphate</name>
        <dbReference type="ChEBI" id="CHEBI:597326"/>
    </cofactor>
</comment>
<dbReference type="eggNOG" id="COG0325">
    <property type="taxonomic scope" value="Bacteria"/>
</dbReference>
<reference evidence="6 7" key="1">
    <citation type="submission" date="2017-06" db="EMBL/GenBank/DDBJ databases">
        <authorList>
            <consortium name="Pathogen Informatics"/>
        </authorList>
    </citation>
    <scope>NUCLEOTIDE SEQUENCE [LARGE SCALE GENOMIC DNA]</scope>
    <source>
        <strain evidence="6 7">NCTC11865</strain>
    </source>
</reference>
<dbReference type="InterPro" id="IPR029066">
    <property type="entry name" value="PLP-binding_barrel"/>
</dbReference>
<dbReference type="Pfam" id="PF01168">
    <property type="entry name" value="Ala_racemase_N"/>
    <property type="match status" value="1"/>
</dbReference>
<feature type="domain" description="Alanine racemase N-terminal" evidence="5">
    <location>
        <begin position="13"/>
        <end position="231"/>
    </location>
</feature>
<dbReference type="CDD" id="cd00635">
    <property type="entry name" value="PLPDE_III_YBL036c_like"/>
    <property type="match status" value="1"/>
</dbReference>
<protein>
    <recommendedName>
        <fullName evidence="2">Pyridoxal phosphate homeostasis protein</fullName>
        <shortName evidence="2">PLP homeostasis protein</shortName>
    </recommendedName>
</protein>
<sequence length="235" mass="26004">MTIAENLEMIHSRIAQACRQVDRDPASVRLLPVSKTKPASDVVEAAQAGVRRFGENRVQEAMGKWQELSDDHPQIEWAIIGHLQTNKARDVARFASEFQALDSLRLARELDKRLHAQGRQLDVLVEVNSSDEPQKSGVTPSEAVDFARQLSAFDALRVKGLMTVALHSDDESQVAACFQRMRVVQEQLRNEASEVSSWNDLSMGMSGDFEIAIAHGATTVRVGQAIFGSRPPMGR</sequence>
<dbReference type="InterPro" id="IPR001608">
    <property type="entry name" value="Ala_racemase_N"/>
</dbReference>
<dbReference type="HAMAP" id="MF_02087">
    <property type="entry name" value="PLP_homeostasis"/>
    <property type="match status" value="1"/>
</dbReference>
<evidence type="ECO:0000256" key="2">
    <source>
        <dbReference type="HAMAP-Rule" id="MF_02087"/>
    </source>
</evidence>
<name>A0A239WK56_9ACTN</name>
<evidence type="ECO:0000256" key="3">
    <source>
        <dbReference type="PIRSR" id="PIRSR004848-1"/>
    </source>
</evidence>
<dbReference type="PANTHER" id="PTHR10146:SF14">
    <property type="entry name" value="PYRIDOXAL PHOSPHATE HOMEOSTASIS PROTEIN"/>
    <property type="match status" value="1"/>
</dbReference>
<evidence type="ECO:0000313" key="7">
    <source>
        <dbReference type="Proteomes" id="UP000215332"/>
    </source>
</evidence>
<dbReference type="KEGG" id="cgrn:4412665_01175"/>
<comment type="similarity">
    <text evidence="2 4">Belongs to the pyridoxal phosphate-binding protein YggS/PROSC family.</text>
</comment>
<evidence type="ECO:0000256" key="1">
    <source>
        <dbReference type="ARBA" id="ARBA00022898"/>
    </source>
</evidence>
<comment type="function">
    <text evidence="2">Pyridoxal 5'-phosphate (PLP)-binding protein, which is involved in PLP homeostasis.</text>
</comment>
<dbReference type="SUPFAM" id="SSF51419">
    <property type="entry name" value="PLP-binding barrel"/>
    <property type="match status" value="1"/>
</dbReference>
<dbReference type="NCBIfam" id="TIGR00044">
    <property type="entry name" value="YggS family pyridoxal phosphate-dependent enzyme"/>
    <property type="match status" value="1"/>
</dbReference>
<dbReference type="PANTHER" id="PTHR10146">
    <property type="entry name" value="PROLINE SYNTHETASE CO-TRANSCRIBED BACTERIAL HOMOLOG PROTEIN"/>
    <property type="match status" value="1"/>
</dbReference>
<dbReference type="EMBL" id="LT906441">
    <property type="protein sequence ID" value="SNV34802.1"/>
    <property type="molecule type" value="Genomic_DNA"/>
</dbReference>
<dbReference type="AlphaFoldDB" id="A0A239WK56"/>
<evidence type="ECO:0000313" key="6">
    <source>
        <dbReference type="EMBL" id="SNV34802.1"/>
    </source>
</evidence>
<accession>A0A239WK56</accession>
<keyword evidence="1 2" id="KW-0663">Pyridoxal phosphate</keyword>